<dbReference type="EMBL" id="WVTA01000008">
    <property type="protein sequence ID" value="KAK3207797.1"/>
    <property type="molecule type" value="Genomic_DNA"/>
</dbReference>
<dbReference type="InterPro" id="IPR032675">
    <property type="entry name" value="LRR_dom_sf"/>
</dbReference>
<gene>
    <name evidence="1" type="ORF">GRF29_96g470885</name>
</gene>
<dbReference type="SUPFAM" id="SSF52047">
    <property type="entry name" value="RNI-like"/>
    <property type="match status" value="1"/>
</dbReference>
<organism evidence="1 2">
    <name type="scientific">Pseudopithomyces chartarum</name>
    <dbReference type="NCBI Taxonomy" id="1892770"/>
    <lineage>
        <taxon>Eukaryota</taxon>
        <taxon>Fungi</taxon>
        <taxon>Dikarya</taxon>
        <taxon>Ascomycota</taxon>
        <taxon>Pezizomycotina</taxon>
        <taxon>Dothideomycetes</taxon>
        <taxon>Pleosporomycetidae</taxon>
        <taxon>Pleosporales</taxon>
        <taxon>Massarineae</taxon>
        <taxon>Didymosphaeriaceae</taxon>
        <taxon>Pseudopithomyces</taxon>
    </lineage>
</organism>
<keyword evidence="2" id="KW-1185">Reference proteome</keyword>
<protein>
    <recommendedName>
        <fullName evidence="3">F-box domain-containing protein</fullName>
    </recommendedName>
</protein>
<reference evidence="1 2" key="1">
    <citation type="submission" date="2021-02" db="EMBL/GenBank/DDBJ databases">
        <title>Genome assembly of Pseudopithomyces chartarum.</title>
        <authorList>
            <person name="Jauregui R."/>
            <person name="Singh J."/>
            <person name="Voisey C."/>
        </authorList>
    </citation>
    <scope>NUCLEOTIDE SEQUENCE [LARGE SCALE GENOMIC DNA]</scope>
    <source>
        <strain evidence="1 2">AGR01</strain>
    </source>
</reference>
<dbReference type="Proteomes" id="UP001280581">
    <property type="component" value="Unassembled WGS sequence"/>
</dbReference>
<evidence type="ECO:0000313" key="1">
    <source>
        <dbReference type="EMBL" id="KAK3207797.1"/>
    </source>
</evidence>
<name>A0AAN6LUP5_9PLEO</name>
<accession>A0AAN6LUP5</accession>
<evidence type="ECO:0000313" key="2">
    <source>
        <dbReference type="Proteomes" id="UP001280581"/>
    </source>
</evidence>
<proteinExistence type="predicted"/>
<comment type="caution">
    <text evidence="1">The sequence shown here is derived from an EMBL/GenBank/DDBJ whole genome shotgun (WGS) entry which is preliminary data.</text>
</comment>
<dbReference type="AlphaFoldDB" id="A0AAN6LUP5"/>
<evidence type="ECO:0008006" key="3">
    <source>
        <dbReference type="Google" id="ProtNLM"/>
    </source>
</evidence>
<feature type="non-terminal residue" evidence="1">
    <location>
        <position position="373"/>
    </location>
</feature>
<dbReference type="Gene3D" id="3.80.10.10">
    <property type="entry name" value="Ribonuclease Inhibitor"/>
    <property type="match status" value="1"/>
</dbReference>
<sequence>MSLYALPDELLLRILELVQEVDPVIQSSGTQCSTSLINLLHTSRRLNRLATPFAYEDLNSQRNHLSRFIDAITKTPKLGGLVKNIYWECRDYEDYDGMTMLARQDTFSRVGGWLESLEHDPQWVEQFPDLLAKKRKLAACLKVVPNLERLSVVDFFGGDDEVHWLGAGWGGNPFERLGTMNIRVSKLHFRNLAPVFKLRSMRRLELSGMAVIAADETVQSAEDENSTWGLPRHASPIEHLHIKHSCLPSPTVSSLLHLPKRLRSFELHSIGRSPPDYTPIISALSHHTPYLHTLTLYDTSPSPPPTQTPLLSSLSTFSLLTHLALPFPYLFSRKGSVDPSAVRGLPETVASLGLAFMETEFEHEEGWRNQFTE</sequence>